<name>A0AA88VTD5_9ASTE</name>
<proteinExistence type="predicted"/>
<keyword evidence="4" id="KW-0255">Endonuclease</keyword>
<evidence type="ECO:0000256" key="3">
    <source>
        <dbReference type="ARBA" id="ARBA00022722"/>
    </source>
</evidence>
<dbReference type="GO" id="GO:0016787">
    <property type="term" value="F:hydrolase activity"/>
    <property type="evidence" value="ECO:0007669"/>
    <property type="project" value="UniProtKB-KW"/>
</dbReference>
<evidence type="ECO:0000256" key="2">
    <source>
        <dbReference type="ARBA" id="ARBA00022695"/>
    </source>
</evidence>
<dbReference type="GO" id="GO:0004519">
    <property type="term" value="F:endonuclease activity"/>
    <property type="evidence" value="ECO:0007669"/>
    <property type="project" value="UniProtKB-KW"/>
</dbReference>
<accession>A0AA88VTD5</accession>
<dbReference type="AlphaFoldDB" id="A0AA88VTD5"/>
<protein>
    <recommendedName>
        <fullName evidence="7">Reverse transcriptase RNase H-like domain-containing protein</fullName>
    </recommendedName>
</protein>
<keyword evidence="3" id="KW-0540">Nuclease</keyword>
<dbReference type="PANTHER" id="PTHR48475:SF2">
    <property type="entry name" value="RIBONUCLEASE H"/>
    <property type="match status" value="1"/>
</dbReference>
<organism evidence="8 9">
    <name type="scientific">Escallonia herrerae</name>
    <dbReference type="NCBI Taxonomy" id="1293975"/>
    <lineage>
        <taxon>Eukaryota</taxon>
        <taxon>Viridiplantae</taxon>
        <taxon>Streptophyta</taxon>
        <taxon>Embryophyta</taxon>
        <taxon>Tracheophyta</taxon>
        <taxon>Spermatophyta</taxon>
        <taxon>Magnoliopsida</taxon>
        <taxon>eudicotyledons</taxon>
        <taxon>Gunneridae</taxon>
        <taxon>Pentapetalae</taxon>
        <taxon>asterids</taxon>
        <taxon>campanulids</taxon>
        <taxon>Escalloniales</taxon>
        <taxon>Escalloniaceae</taxon>
        <taxon>Escallonia</taxon>
    </lineage>
</organism>
<keyword evidence="9" id="KW-1185">Reference proteome</keyword>
<dbReference type="Pfam" id="PF17917">
    <property type="entry name" value="RT_RNaseH"/>
    <property type="match status" value="1"/>
</dbReference>
<evidence type="ECO:0000256" key="4">
    <source>
        <dbReference type="ARBA" id="ARBA00022759"/>
    </source>
</evidence>
<keyword evidence="1" id="KW-0808">Transferase</keyword>
<evidence type="ECO:0000256" key="6">
    <source>
        <dbReference type="ARBA" id="ARBA00022918"/>
    </source>
</evidence>
<evidence type="ECO:0000256" key="1">
    <source>
        <dbReference type="ARBA" id="ARBA00022679"/>
    </source>
</evidence>
<keyword evidence="2" id="KW-0548">Nucleotidyltransferase</keyword>
<evidence type="ECO:0000313" key="9">
    <source>
        <dbReference type="Proteomes" id="UP001188597"/>
    </source>
</evidence>
<dbReference type="PANTHER" id="PTHR48475">
    <property type="entry name" value="RIBONUCLEASE H"/>
    <property type="match status" value="1"/>
</dbReference>
<gene>
    <name evidence="8" type="ORF">RJ639_007041</name>
</gene>
<keyword evidence="5" id="KW-0378">Hydrolase</keyword>
<keyword evidence="6" id="KW-0695">RNA-directed DNA polymerase</keyword>
<dbReference type="Proteomes" id="UP001188597">
    <property type="component" value="Unassembled WGS sequence"/>
</dbReference>
<sequence length="214" mass="24581">MHNGVWVVKGDQTIACKCYIASCKAEKTFTIKDQRDEQTMKRAEPVEKLISIPLEEGEDKVSFNKSLGFMVLHKGIKADPEKIKAIQDMAAQRRVKEDQDNKQLPIYYVSKVLQKAELRYPNIEKLAYAPLVTTRKLYPYFQSHSITVLTDMPLRWILHKHDLSGRLVPWSCELGEFHIQYRPHPSIKGQALADFVVNCALPIKDRASSSNQNR</sequence>
<dbReference type="EMBL" id="JAVXUP010001168">
    <property type="protein sequence ID" value="KAK3015071.1"/>
    <property type="molecule type" value="Genomic_DNA"/>
</dbReference>
<dbReference type="InterPro" id="IPR043502">
    <property type="entry name" value="DNA/RNA_pol_sf"/>
</dbReference>
<feature type="domain" description="Reverse transcriptase RNase H-like" evidence="7">
    <location>
        <begin position="96"/>
        <end position="177"/>
    </location>
</feature>
<evidence type="ECO:0000259" key="7">
    <source>
        <dbReference type="Pfam" id="PF17917"/>
    </source>
</evidence>
<evidence type="ECO:0000256" key="5">
    <source>
        <dbReference type="ARBA" id="ARBA00022801"/>
    </source>
</evidence>
<comment type="caution">
    <text evidence="8">The sequence shown here is derived from an EMBL/GenBank/DDBJ whole genome shotgun (WGS) entry which is preliminary data.</text>
</comment>
<evidence type="ECO:0000313" key="8">
    <source>
        <dbReference type="EMBL" id="KAK3015071.1"/>
    </source>
</evidence>
<dbReference type="InterPro" id="IPR041373">
    <property type="entry name" value="RT_RNaseH"/>
</dbReference>
<reference evidence="8" key="1">
    <citation type="submission" date="2022-12" db="EMBL/GenBank/DDBJ databases">
        <title>Draft genome assemblies for two species of Escallonia (Escalloniales).</title>
        <authorList>
            <person name="Chanderbali A."/>
            <person name="Dervinis C."/>
            <person name="Anghel I."/>
            <person name="Soltis D."/>
            <person name="Soltis P."/>
            <person name="Zapata F."/>
        </authorList>
    </citation>
    <scope>NUCLEOTIDE SEQUENCE</scope>
    <source>
        <strain evidence="8">UCBG64.0493</strain>
        <tissue evidence="8">Leaf</tissue>
    </source>
</reference>
<dbReference type="SUPFAM" id="SSF56672">
    <property type="entry name" value="DNA/RNA polymerases"/>
    <property type="match status" value="1"/>
</dbReference>
<dbReference type="GO" id="GO:0003964">
    <property type="term" value="F:RNA-directed DNA polymerase activity"/>
    <property type="evidence" value="ECO:0007669"/>
    <property type="project" value="UniProtKB-KW"/>
</dbReference>